<sequence>MVTIVGGGIAGSTLAGALARIGHSVTLHEQQANDAGGGAFLFIDGRGHHALTALGVSEPALHEASYPLAGLQYVTSTGQRSEMASRGHRFWRRYDLMQILNDFVAGSGADVRYGSQVSEVTVAHRNCIIRTSADGTTTDDLLVAADGINSVVRRCLEPARPAVYAGDVVMYGTTTCGLDLPTDQATLHFFAEADAAGGTASSTLGHIWHPDDDHVHWFIRLTREPLADADDLGVHPINEWADTIMRATPSNADMVDMFIANTDVVHVSNARDVPLDNAAAPTTPALLVGDADHAITPAAGVGARDALEDVHAVFQAITSNSSPAAAMAQRRSEIVADRDRVQRARRRGR</sequence>
<evidence type="ECO:0000256" key="3">
    <source>
        <dbReference type="SAM" id="MobiDB-lite"/>
    </source>
</evidence>
<feature type="region of interest" description="Disordered" evidence="3">
    <location>
        <begin position="321"/>
        <end position="349"/>
    </location>
</feature>
<dbReference type="Pfam" id="PF01494">
    <property type="entry name" value="FAD_binding_3"/>
    <property type="match status" value="1"/>
</dbReference>
<name>A0ABX8RG17_NOCIO</name>
<keyword evidence="6" id="KW-1185">Reference proteome</keyword>
<evidence type="ECO:0000256" key="2">
    <source>
        <dbReference type="ARBA" id="ARBA00023033"/>
    </source>
</evidence>
<evidence type="ECO:0000259" key="4">
    <source>
        <dbReference type="Pfam" id="PF01494"/>
    </source>
</evidence>
<organism evidence="5 6">
    <name type="scientific">Nocardia iowensis</name>
    <dbReference type="NCBI Taxonomy" id="204891"/>
    <lineage>
        <taxon>Bacteria</taxon>
        <taxon>Bacillati</taxon>
        <taxon>Actinomycetota</taxon>
        <taxon>Actinomycetes</taxon>
        <taxon>Mycobacteriales</taxon>
        <taxon>Nocardiaceae</taxon>
        <taxon>Nocardia</taxon>
    </lineage>
</organism>
<reference evidence="5 6" key="1">
    <citation type="submission" date="2021-07" db="EMBL/GenBank/DDBJ databases">
        <title>Whole Genome Sequence of Nocardia Iowensis.</title>
        <authorList>
            <person name="Lamm A."/>
            <person name="Collins-Fairclough A.M."/>
            <person name="Bunk B."/>
            <person name="Sproer C."/>
        </authorList>
    </citation>
    <scope>NUCLEOTIDE SEQUENCE [LARGE SCALE GENOMIC DNA]</scope>
    <source>
        <strain evidence="5 6">NRRL 5646</strain>
    </source>
</reference>
<feature type="compositionally biased region" description="Basic and acidic residues" evidence="3">
    <location>
        <begin position="330"/>
        <end position="342"/>
    </location>
</feature>
<keyword evidence="1" id="KW-0560">Oxidoreductase</keyword>
<dbReference type="InterPro" id="IPR050493">
    <property type="entry name" value="FAD-dep_Monooxygenase_BioMet"/>
</dbReference>
<dbReference type="EMBL" id="CP078145">
    <property type="protein sequence ID" value="QXN88554.1"/>
    <property type="molecule type" value="Genomic_DNA"/>
</dbReference>
<gene>
    <name evidence="5" type="ORF">KV110_23465</name>
</gene>
<dbReference type="Proteomes" id="UP000694257">
    <property type="component" value="Chromosome"/>
</dbReference>
<dbReference type="RefSeq" id="WP_218469437.1">
    <property type="nucleotide sequence ID" value="NZ_BAABJN010000008.1"/>
</dbReference>
<evidence type="ECO:0000256" key="1">
    <source>
        <dbReference type="ARBA" id="ARBA00023002"/>
    </source>
</evidence>
<proteinExistence type="predicted"/>
<protein>
    <submittedName>
        <fullName evidence="5">FAD-dependent monooxygenase</fullName>
    </submittedName>
</protein>
<dbReference type="GO" id="GO:0004497">
    <property type="term" value="F:monooxygenase activity"/>
    <property type="evidence" value="ECO:0007669"/>
    <property type="project" value="UniProtKB-KW"/>
</dbReference>
<evidence type="ECO:0000313" key="5">
    <source>
        <dbReference type="EMBL" id="QXN88554.1"/>
    </source>
</evidence>
<feature type="domain" description="FAD-binding" evidence="4">
    <location>
        <begin position="2"/>
        <end position="317"/>
    </location>
</feature>
<accession>A0ABX8RG17</accession>
<evidence type="ECO:0000313" key="6">
    <source>
        <dbReference type="Proteomes" id="UP000694257"/>
    </source>
</evidence>
<dbReference type="PANTHER" id="PTHR13789:SF309">
    <property type="entry name" value="PUTATIVE (AFU_ORTHOLOGUE AFUA_6G14510)-RELATED"/>
    <property type="match status" value="1"/>
</dbReference>
<keyword evidence="2 5" id="KW-0503">Monooxygenase</keyword>
<dbReference type="InterPro" id="IPR002938">
    <property type="entry name" value="FAD-bd"/>
</dbReference>
<dbReference type="PANTHER" id="PTHR13789">
    <property type="entry name" value="MONOOXYGENASE"/>
    <property type="match status" value="1"/>
</dbReference>